<reference evidence="1 2" key="1">
    <citation type="journal article" date="2006" name="J. Virol.">
        <title>Genomic sequence of Spodoptera frugiperda Ascovirus 1a, an enveloped, double-stranded DNA insect virus that manipulates apoptosis for viral reproduction.</title>
        <authorList>
            <person name="Bideshi D.K."/>
            <person name="Demattei M.V."/>
            <person name="Rouleux-Bonnin F."/>
            <person name="Stasiak K."/>
            <person name="Tan Y."/>
            <person name="Bigot S."/>
            <person name="Bigot Y."/>
            <person name="Federici B.A."/>
        </authorList>
    </citation>
    <scope>NUCLEOTIDE SEQUENCE [LARGE SCALE GENOMIC DNA]</scope>
    <source>
        <strain evidence="2">SvAV-1a</strain>
    </source>
</reference>
<dbReference type="RefSeq" id="YP_762456.1">
    <property type="nucleotide sequence ID" value="NC_008361.1"/>
</dbReference>
<evidence type="ECO:0000313" key="1">
    <source>
        <dbReference type="EMBL" id="CAL44701.1"/>
    </source>
</evidence>
<sequence>MYNMRGVNSLMALINDAKLTSVRHTVNTINALMATMLNEMFHDGYVSAHVTECSTSKDGKMIVAVTVNGNECKFETLSTGEAARVRLALKVALYRVCSRKAPLCLDECFSNLNSDAAKCAMDIVKTVVDTSQNPMIVTVHQCDDGMFDHVVRL</sequence>
<organism evidence="1 2">
    <name type="scientific">Spodoptera frugiperda ascovirus 1a</name>
    <name type="common">SfAV-1a</name>
    <dbReference type="NCBI Taxonomy" id="113370"/>
    <lineage>
        <taxon>Viruses</taxon>
        <taxon>Varidnaviria</taxon>
        <taxon>Bamfordvirae</taxon>
        <taxon>Nucleocytoviricota</taxon>
        <taxon>Megaviricetes</taxon>
        <taxon>Pimascovirales</taxon>
        <taxon>Pimascovirales incertae sedis</taxon>
        <taxon>Ascoviridae</taxon>
        <taxon>Ascovirus</taxon>
        <taxon>Ascovirus sfav1a</taxon>
    </lineage>
</organism>
<proteinExistence type="predicted"/>
<organismHost>
    <name type="scientific">Spodoptera frugiperda</name>
    <name type="common">Fall armyworm</name>
    <dbReference type="NCBI Taxonomy" id="7108"/>
</organismHost>
<protein>
    <submittedName>
        <fullName evidence="1">16.8 kDa Rad50-like protein</fullName>
    </submittedName>
</protein>
<dbReference type="EMBL" id="AM398843">
    <property type="protein sequence ID" value="CAL44701.1"/>
    <property type="molecule type" value="Genomic_DNA"/>
</dbReference>
<dbReference type="Gene3D" id="3.40.50.300">
    <property type="entry name" value="P-loop containing nucleotide triphosphate hydrolases"/>
    <property type="match status" value="1"/>
</dbReference>
<evidence type="ECO:0000313" key="2">
    <source>
        <dbReference type="Proteomes" id="UP000008030"/>
    </source>
</evidence>
<dbReference type="SUPFAM" id="SSF52540">
    <property type="entry name" value="P-loop containing nucleoside triphosphate hydrolases"/>
    <property type="match status" value="1"/>
</dbReference>
<dbReference type="KEGG" id="vg:4306228"/>
<dbReference type="Proteomes" id="UP000008030">
    <property type="component" value="Segment"/>
</dbReference>
<keyword evidence="2" id="KW-1185">Reference proteome</keyword>
<name>Q0E500_SFAVA</name>
<dbReference type="GeneID" id="4306228"/>
<gene>
    <name evidence="1" type="primary">ORF101</name>
</gene>
<dbReference type="InterPro" id="IPR027417">
    <property type="entry name" value="P-loop_NTPase"/>
</dbReference>
<accession>Q0E500</accession>